<sequence length="298" mass="34948">MKVQEYSLFSKNIEEILSGDIKQKFVSNIKNHPDLLKLDLFKQLKIEDDEILEYGDDFIELIESLKNSANFPYKFKITRKKNGELVFRKKIRSNKEFVNLYLKSLNLFCSDISNLDFSKSLKNVISHTKITNATKNVILDKMNLFFVNNKSDIELKNNFILYSSNIKDVSYFVQAIANNFISENKTVAYLKCDELQKFINYLVSEKISSLNLLNKLIEVEILVLDDIASIKPKNYFINDNLFFVLREREKNKKITIISTDVSTKDLFTFWNDNIEKNNLIFKKLFTSFLEKSEVIKIT</sequence>
<dbReference type="EMBL" id="JZXN01000017">
    <property type="protein sequence ID" value="KKB26649.1"/>
    <property type="molecule type" value="Genomic_DNA"/>
</dbReference>
<reference evidence="1 2" key="1">
    <citation type="submission" date="2015-03" db="EMBL/GenBank/DDBJ databases">
        <title>Genome sequence of Mycoplasma meleagridis strain ATCC 25294.</title>
        <authorList>
            <person name="Yacoub E."/>
            <person name="Blanchard A."/>
            <person name="Sirand-Pugnet P."/>
            <person name="Mardassi B.B.A."/>
        </authorList>
    </citation>
    <scope>NUCLEOTIDE SEQUENCE [LARGE SCALE GENOMIC DNA]</scope>
    <source>
        <strain evidence="1 2">ATCC 25294</strain>
    </source>
</reference>
<dbReference type="RefSeq" id="WP_046096996.1">
    <property type="nucleotide sequence ID" value="NZ_JZXN01000017.1"/>
</dbReference>
<dbReference type="AlphaFoldDB" id="A0A0F5H040"/>
<dbReference type="PATRIC" id="fig|1264554.4.peg.60"/>
<dbReference type="OrthoDB" id="399027at2"/>
<dbReference type="InterPro" id="IPR027417">
    <property type="entry name" value="P-loop_NTPase"/>
</dbReference>
<dbReference type="STRING" id="29561.MM26B8_05450"/>
<dbReference type="Gene3D" id="3.40.50.300">
    <property type="entry name" value="P-loop containing nucleotide triphosphate hydrolases"/>
    <property type="match status" value="1"/>
</dbReference>
<protein>
    <submittedName>
        <fullName evidence="1">Uncharacterized protein</fullName>
    </submittedName>
</protein>
<comment type="caution">
    <text evidence="1">The sequence shown here is derived from an EMBL/GenBank/DDBJ whole genome shotgun (WGS) entry which is preliminary data.</text>
</comment>
<proteinExistence type="predicted"/>
<gene>
    <name evidence="1" type="ORF">MMELEA_00300</name>
</gene>
<name>A0A0F5H040_9BACT</name>
<dbReference type="SUPFAM" id="SSF52540">
    <property type="entry name" value="P-loop containing nucleoside triphosphate hydrolases"/>
    <property type="match status" value="1"/>
</dbReference>
<evidence type="ECO:0000313" key="2">
    <source>
        <dbReference type="Proteomes" id="UP000033750"/>
    </source>
</evidence>
<dbReference type="Proteomes" id="UP000033750">
    <property type="component" value="Unassembled WGS sequence"/>
</dbReference>
<organism evidence="1 2">
    <name type="scientific">Mycoplasmopsis meleagridis ATCC 25294</name>
    <dbReference type="NCBI Taxonomy" id="1264554"/>
    <lineage>
        <taxon>Bacteria</taxon>
        <taxon>Bacillati</taxon>
        <taxon>Mycoplasmatota</taxon>
        <taxon>Mycoplasmoidales</taxon>
        <taxon>Metamycoplasmataceae</taxon>
        <taxon>Mycoplasmopsis</taxon>
    </lineage>
</organism>
<keyword evidence="2" id="KW-1185">Reference proteome</keyword>
<accession>A0A0F5H040</accession>
<evidence type="ECO:0000313" key="1">
    <source>
        <dbReference type="EMBL" id="KKB26649.1"/>
    </source>
</evidence>